<protein>
    <submittedName>
        <fullName evidence="5">Metalloregulator ArsR/SmtB family transcription factor</fullName>
    </submittedName>
</protein>
<keyword evidence="2" id="KW-0238">DNA-binding</keyword>
<organism evidence="5">
    <name type="scientific">Bellilinea caldifistulae</name>
    <dbReference type="NCBI Taxonomy" id="360411"/>
    <lineage>
        <taxon>Bacteria</taxon>
        <taxon>Bacillati</taxon>
        <taxon>Chloroflexota</taxon>
        <taxon>Anaerolineae</taxon>
        <taxon>Anaerolineales</taxon>
        <taxon>Anaerolineaceae</taxon>
        <taxon>Bellilinea</taxon>
    </lineage>
</organism>
<keyword evidence="3" id="KW-0804">Transcription</keyword>
<gene>
    <name evidence="5" type="ORF">ENT17_03675</name>
</gene>
<evidence type="ECO:0000256" key="2">
    <source>
        <dbReference type="ARBA" id="ARBA00023125"/>
    </source>
</evidence>
<evidence type="ECO:0000256" key="1">
    <source>
        <dbReference type="ARBA" id="ARBA00023015"/>
    </source>
</evidence>
<proteinExistence type="predicted"/>
<evidence type="ECO:0000259" key="4">
    <source>
        <dbReference type="PROSITE" id="PS50987"/>
    </source>
</evidence>
<dbReference type="NCBIfam" id="NF033788">
    <property type="entry name" value="HTH_metalloreg"/>
    <property type="match status" value="1"/>
</dbReference>
<dbReference type="InterPro" id="IPR036388">
    <property type="entry name" value="WH-like_DNA-bd_sf"/>
</dbReference>
<dbReference type="PANTHER" id="PTHR33154">
    <property type="entry name" value="TRANSCRIPTIONAL REGULATOR, ARSR FAMILY"/>
    <property type="match status" value="1"/>
</dbReference>
<dbReference type="Pfam" id="PF09860">
    <property type="entry name" value="DUF2087"/>
    <property type="match status" value="1"/>
</dbReference>
<keyword evidence="1" id="KW-0805">Transcription regulation</keyword>
<dbReference type="InterPro" id="IPR051081">
    <property type="entry name" value="HTH_MetalResp_TranReg"/>
</dbReference>
<dbReference type="EMBL" id="DSXR01000044">
    <property type="protein sequence ID" value="HGS86697.1"/>
    <property type="molecule type" value="Genomic_DNA"/>
</dbReference>
<dbReference type="InterPro" id="IPR036390">
    <property type="entry name" value="WH_DNA-bd_sf"/>
</dbReference>
<dbReference type="InterPro" id="IPR018656">
    <property type="entry name" value="DUF2087"/>
</dbReference>
<dbReference type="SMART" id="SM00418">
    <property type="entry name" value="HTH_ARSR"/>
    <property type="match status" value="1"/>
</dbReference>
<evidence type="ECO:0000313" key="5">
    <source>
        <dbReference type="EMBL" id="HGS86697.1"/>
    </source>
</evidence>
<dbReference type="Gene3D" id="1.10.10.10">
    <property type="entry name" value="Winged helix-like DNA-binding domain superfamily/Winged helix DNA-binding domain"/>
    <property type="match status" value="1"/>
</dbReference>
<dbReference type="InterPro" id="IPR001845">
    <property type="entry name" value="HTH_ArsR_DNA-bd_dom"/>
</dbReference>
<feature type="domain" description="HTH arsR-type" evidence="4">
    <location>
        <begin position="2"/>
        <end position="96"/>
    </location>
</feature>
<dbReference type="AlphaFoldDB" id="A0A7C4KYU8"/>
<dbReference type="InterPro" id="IPR011991">
    <property type="entry name" value="ArsR-like_HTH"/>
</dbReference>
<sequence>MENSTLTEELLTFFKALADAQRLKIVGLLAQEAHTVEQLAALLNISPSTTSHHLSKLAKAGLVEARTDGHYYFYSLKTDTLEAMAQRLLKSEDLPRLSADVESEAYERKIIQNFTDASGRIKSLPAQEKKFQVLLRYVAKAFQPGRRYTEKEVNEILARYYDDTASLRRGLIETRLMARESSGREYWLVEETAE</sequence>
<evidence type="ECO:0000256" key="3">
    <source>
        <dbReference type="ARBA" id="ARBA00023163"/>
    </source>
</evidence>
<dbReference type="CDD" id="cd00090">
    <property type="entry name" value="HTH_ARSR"/>
    <property type="match status" value="1"/>
</dbReference>
<dbReference type="Pfam" id="PF01022">
    <property type="entry name" value="HTH_5"/>
    <property type="match status" value="1"/>
</dbReference>
<dbReference type="SUPFAM" id="SSF46785">
    <property type="entry name" value="Winged helix' DNA-binding domain"/>
    <property type="match status" value="1"/>
</dbReference>
<accession>A0A7C4KYU8</accession>
<dbReference type="PROSITE" id="PS50987">
    <property type="entry name" value="HTH_ARSR_2"/>
    <property type="match status" value="1"/>
</dbReference>
<dbReference type="PRINTS" id="PR00778">
    <property type="entry name" value="HTHARSR"/>
</dbReference>
<dbReference type="GO" id="GO:0003677">
    <property type="term" value="F:DNA binding"/>
    <property type="evidence" value="ECO:0007669"/>
    <property type="project" value="UniProtKB-KW"/>
</dbReference>
<comment type="caution">
    <text evidence="5">The sequence shown here is derived from an EMBL/GenBank/DDBJ whole genome shotgun (WGS) entry which is preliminary data.</text>
</comment>
<dbReference type="GO" id="GO:0003700">
    <property type="term" value="F:DNA-binding transcription factor activity"/>
    <property type="evidence" value="ECO:0007669"/>
    <property type="project" value="InterPro"/>
</dbReference>
<name>A0A7C4KYU8_9CHLR</name>
<reference evidence="5" key="1">
    <citation type="journal article" date="2020" name="mSystems">
        <title>Genome- and Community-Level Interaction Insights into Carbon Utilization and Element Cycling Functions of Hydrothermarchaeota in Hydrothermal Sediment.</title>
        <authorList>
            <person name="Zhou Z."/>
            <person name="Liu Y."/>
            <person name="Xu W."/>
            <person name="Pan J."/>
            <person name="Luo Z.H."/>
            <person name="Li M."/>
        </authorList>
    </citation>
    <scope>NUCLEOTIDE SEQUENCE [LARGE SCALE GENOMIC DNA]</scope>
    <source>
        <strain evidence="5">SpSt-556</strain>
    </source>
</reference>
<dbReference type="PANTHER" id="PTHR33154:SF33">
    <property type="entry name" value="TRANSCRIPTIONAL REPRESSOR SDPR"/>
    <property type="match status" value="1"/>
</dbReference>